<dbReference type="InterPro" id="IPR032675">
    <property type="entry name" value="LRR_dom_sf"/>
</dbReference>
<dbReference type="AlphaFoldDB" id="A0A9W9L0X4"/>
<feature type="region of interest" description="Disordered" evidence="3">
    <location>
        <begin position="330"/>
        <end position="354"/>
    </location>
</feature>
<keyword evidence="2" id="KW-0677">Repeat</keyword>
<dbReference type="InterPro" id="IPR050216">
    <property type="entry name" value="LRR_domain-containing"/>
</dbReference>
<keyword evidence="5" id="KW-1185">Reference proteome</keyword>
<dbReference type="EMBL" id="JAPQKL010000005">
    <property type="protein sequence ID" value="KAJ5130564.1"/>
    <property type="molecule type" value="Genomic_DNA"/>
</dbReference>
<reference evidence="4" key="2">
    <citation type="journal article" date="2023" name="IMA Fungus">
        <title>Comparative genomic study of the Penicillium genus elucidates a diverse pangenome and 15 lateral gene transfer events.</title>
        <authorList>
            <person name="Petersen C."/>
            <person name="Sorensen T."/>
            <person name="Nielsen M.R."/>
            <person name="Sondergaard T.E."/>
            <person name="Sorensen J.L."/>
            <person name="Fitzpatrick D.A."/>
            <person name="Frisvad J.C."/>
            <person name="Nielsen K.L."/>
        </authorList>
    </citation>
    <scope>NUCLEOTIDE SEQUENCE</scope>
    <source>
        <strain evidence="4">IBT 22155</strain>
    </source>
</reference>
<proteinExistence type="predicted"/>
<name>A0A9W9L0X4_9EURO</name>
<evidence type="ECO:0000313" key="4">
    <source>
        <dbReference type="EMBL" id="KAJ5130564.1"/>
    </source>
</evidence>
<dbReference type="PROSITE" id="PS51450">
    <property type="entry name" value="LRR"/>
    <property type="match status" value="1"/>
</dbReference>
<gene>
    <name evidence="4" type="ORF">N7515_006603</name>
</gene>
<dbReference type="GeneID" id="81406517"/>
<feature type="region of interest" description="Disordered" evidence="3">
    <location>
        <begin position="108"/>
        <end position="131"/>
    </location>
</feature>
<dbReference type="Pfam" id="PF13855">
    <property type="entry name" value="LRR_8"/>
    <property type="match status" value="1"/>
</dbReference>
<comment type="caution">
    <text evidence="4">The sequence shown here is derived from an EMBL/GenBank/DDBJ whole genome shotgun (WGS) entry which is preliminary data.</text>
</comment>
<feature type="compositionally biased region" description="Polar residues" evidence="3">
    <location>
        <begin position="19"/>
        <end position="29"/>
    </location>
</feature>
<feature type="compositionally biased region" description="Pro residues" evidence="3">
    <location>
        <begin position="1"/>
        <end position="10"/>
    </location>
</feature>
<keyword evidence="1" id="KW-0433">Leucine-rich repeat</keyword>
<dbReference type="PANTHER" id="PTHR48051">
    <property type="match status" value="1"/>
</dbReference>
<dbReference type="InterPro" id="IPR001611">
    <property type="entry name" value="Leu-rich_rpt"/>
</dbReference>
<evidence type="ECO:0000313" key="5">
    <source>
        <dbReference type="Proteomes" id="UP001149079"/>
    </source>
</evidence>
<dbReference type="RefSeq" id="XP_056520943.1">
    <property type="nucleotide sequence ID" value="XM_056667347.1"/>
</dbReference>
<dbReference type="SUPFAM" id="SSF52058">
    <property type="entry name" value="L domain-like"/>
    <property type="match status" value="1"/>
</dbReference>
<feature type="region of interest" description="Disordered" evidence="3">
    <location>
        <begin position="1"/>
        <end position="72"/>
    </location>
</feature>
<evidence type="ECO:0000256" key="2">
    <source>
        <dbReference type="ARBA" id="ARBA00022737"/>
    </source>
</evidence>
<dbReference type="Proteomes" id="UP001149079">
    <property type="component" value="Unassembled WGS sequence"/>
</dbReference>
<dbReference type="SMART" id="SM00369">
    <property type="entry name" value="LRR_TYP"/>
    <property type="match status" value="2"/>
</dbReference>
<sequence length="528" mass="58956">MDNEIPLPPPRRIRHRSPAKSTNPSTAVSSFYRAGRLSRFDDRSSQPSSDPALFSSDDIPASGLENYHATVSGAGRKRRYRGTWWGEQVADPKRKRAEFREKRNFDSGVWMGSDEPGSESLLTSEDGSNWGEDLRKTVLDPRPTGLAAPPSMDSGSVLLNPAAAFQRTEESEAQRFARVVVGQCLEKGQEHIDLGGFQLGSLPPGLLQPLKHLTKLPSFTEPPATENAFTSLQPFLRIYLPNNSLSALPNDVFELNNLRVLSLRSNKFTEIPPAIGRLTDLEVLNLSVNRLTYLPWELLKLIQQGKLNHVISRPNPFHPIEEAQIETWHCKPEPDSEPEEEPEPEPQPTTNSTLPKMQLPLRIHLQLTPPPSLQLGPDTEPNPVWAPILVATGPTNTMDMDGKPVQPTPYNRPSETTSKISNAPSLRELALRAVSKLPYLDQTTDQELADFPPLIVPLLQRAREVRLAGGQTCSVCGREYVLPRTEWMEWWDISPHESGVQLRRCNGMLLRPLPFRRFGCSLSCVPSV</sequence>
<dbReference type="Gene3D" id="3.80.10.10">
    <property type="entry name" value="Ribonuclease Inhibitor"/>
    <property type="match status" value="1"/>
</dbReference>
<protein>
    <submittedName>
        <fullName evidence="4">Uncharacterized protein</fullName>
    </submittedName>
</protein>
<dbReference type="OrthoDB" id="1274115at2759"/>
<dbReference type="InterPro" id="IPR003591">
    <property type="entry name" value="Leu-rich_rpt_typical-subtyp"/>
</dbReference>
<dbReference type="GO" id="GO:0005737">
    <property type="term" value="C:cytoplasm"/>
    <property type="evidence" value="ECO:0007669"/>
    <property type="project" value="TreeGrafter"/>
</dbReference>
<organism evidence="4 5">
    <name type="scientific">Penicillium bovifimosum</name>
    <dbReference type="NCBI Taxonomy" id="126998"/>
    <lineage>
        <taxon>Eukaryota</taxon>
        <taxon>Fungi</taxon>
        <taxon>Dikarya</taxon>
        <taxon>Ascomycota</taxon>
        <taxon>Pezizomycotina</taxon>
        <taxon>Eurotiomycetes</taxon>
        <taxon>Eurotiomycetidae</taxon>
        <taxon>Eurotiales</taxon>
        <taxon>Aspergillaceae</taxon>
        <taxon>Penicillium</taxon>
    </lineage>
</organism>
<reference evidence="4" key="1">
    <citation type="submission" date="2022-11" db="EMBL/GenBank/DDBJ databases">
        <authorList>
            <person name="Petersen C."/>
        </authorList>
    </citation>
    <scope>NUCLEOTIDE SEQUENCE</scope>
    <source>
        <strain evidence="4">IBT 22155</strain>
    </source>
</reference>
<accession>A0A9W9L0X4</accession>
<evidence type="ECO:0000256" key="1">
    <source>
        <dbReference type="ARBA" id="ARBA00022614"/>
    </source>
</evidence>
<feature type="compositionally biased region" description="Acidic residues" evidence="3">
    <location>
        <begin position="335"/>
        <end position="344"/>
    </location>
</feature>
<dbReference type="PANTHER" id="PTHR48051:SF1">
    <property type="entry name" value="RAS SUPPRESSOR PROTEIN 1"/>
    <property type="match status" value="1"/>
</dbReference>
<evidence type="ECO:0000256" key="3">
    <source>
        <dbReference type="SAM" id="MobiDB-lite"/>
    </source>
</evidence>